<dbReference type="InterPro" id="IPR024752">
    <property type="entry name" value="Myb/SANT-like_dom"/>
</dbReference>
<evidence type="ECO:0000259" key="1">
    <source>
        <dbReference type="Pfam" id="PF12776"/>
    </source>
</evidence>
<name>A0ABD3ANP8_9GENT</name>
<evidence type="ECO:0000313" key="2">
    <source>
        <dbReference type="EMBL" id="KAL3532813.1"/>
    </source>
</evidence>
<dbReference type="PANTHER" id="PTHR46250:SF17">
    <property type="entry name" value="MYB_SANT-LIKE DOMAIN-CONTAINING PROTEIN"/>
    <property type="match status" value="1"/>
</dbReference>
<keyword evidence="3" id="KW-1185">Reference proteome</keyword>
<dbReference type="EMBL" id="JBJUIK010000003">
    <property type="protein sequence ID" value="KAL3532813.1"/>
    <property type="molecule type" value="Genomic_DNA"/>
</dbReference>
<dbReference type="AlphaFoldDB" id="A0ABD3ANP8"/>
<comment type="caution">
    <text evidence="2">The sequence shown here is derived from an EMBL/GenBank/DDBJ whole genome shotgun (WGS) entry which is preliminary data.</text>
</comment>
<reference evidence="2 3" key="1">
    <citation type="submission" date="2024-11" db="EMBL/GenBank/DDBJ databases">
        <title>A near-complete genome assembly of Cinchona calisaya.</title>
        <authorList>
            <person name="Lian D.C."/>
            <person name="Zhao X.W."/>
            <person name="Wei L."/>
        </authorList>
    </citation>
    <scope>NUCLEOTIDE SEQUENCE [LARGE SCALE GENOMIC DNA]</scope>
    <source>
        <tissue evidence="2">Nenye</tissue>
    </source>
</reference>
<dbReference type="Pfam" id="PF12776">
    <property type="entry name" value="Myb_DNA-bind_3"/>
    <property type="match status" value="1"/>
</dbReference>
<evidence type="ECO:0000313" key="3">
    <source>
        <dbReference type="Proteomes" id="UP001630127"/>
    </source>
</evidence>
<dbReference type="Proteomes" id="UP001630127">
    <property type="component" value="Unassembled WGS sequence"/>
</dbReference>
<accession>A0ABD3ANP8</accession>
<dbReference type="PANTHER" id="PTHR46250">
    <property type="entry name" value="MYB/SANT-LIKE DNA-BINDING DOMAIN PROTEIN-RELATED"/>
    <property type="match status" value="1"/>
</dbReference>
<proteinExistence type="predicted"/>
<sequence length="170" mass="19544">MDIGVKKSRPSADKRFWSEEEDKKLVDALLELANTRKYNVDNGFKLGHYTAVEKMLSVSLPDSKLKAEPHIASRMKTLKKHFNIVHDMLCGPNSSGFGYDDNNKYVNVKKPVWGDYLKSHKDAQKFKEKPFPYYSELCIVFGKDRAIGKDVEIPTHVIEELNMEAHENQL</sequence>
<organism evidence="2 3">
    <name type="scientific">Cinchona calisaya</name>
    <dbReference type="NCBI Taxonomy" id="153742"/>
    <lineage>
        <taxon>Eukaryota</taxon>
        <taxon>Viridiplantae</taxon>
        <taxon>Streptophyta</taxon>
        <taxon>Embryophyta</taxon>
        <taxon>Tracheophyta</taxon>
        <taxon>Spermatophyta</taxon>
        <taxon>Magnoliopsida</taxon>
        <taxon>eudicotyledons</taxon>
        <taxon>Gunneridae</taxon>
        <taxon>Pentapetalae</taxon>
        <taxon>asterids</taxon>
        <taxon>lamiids</taxon>
        <taxon>Gentianales</taxon>
        <taxon>Rubiaceae</taxon>
        <taxon>Cinchonoideae</taxon>
        <taxon>Cinchoneae</taxon>
        <taxon>Cinchona</taxon>
    </lineage>
</organism>
<gene>
    <name evidence="2" type="ORF">ACH5RR_006334</name>
</gene>
<protein>
    <recommendedName>
        <fullName evidence="1">Myb/SANT-like domain-containing protein</fullName>
    </recommendedName>
</protein>
<feature type="domain" description="Myb/SANT-like" evidence="1">
    <location>
        <begin position="17"/>
        <end position="116"/>
    </location>
</feature>